<dbReference type="AlphaFoldDB" id="A0A101K666"/>
<evidence type="ECO:0000313" key="1">
    <source>
        <dbReference type="EMBL" id="KUL98262.1"/>
    </source>
</evidence>
<gene>
    <name evidence="1" type="ORF">RO03_01645</name>
</gene>
<dbReference type="RefSeq" id="WP_059222442.1">
    <property type="nucleotide sequence ID" value="NZ_LMVH01000001.1"/>
</dbReference>
<dbReference type="EMBL" id="LMVH01000001">
    <property type="protein sequence ID" value="KUL98262.1"/>
    <property type="molecule type" value="Genomic_DNA"/>
</dbReference>
<organism evidence="1 2">
    <name type="scientific">Fusobacterium nucleatum subsp. nucleatum</name>
    <dbReference type="NCBI Taxonomy" id="76856"/>
    <lineage>
        <taxon>Bacteria</taxon>
        <taxon>Fusobacteriati</taxon>
        <taxon>Fusobacteriota</taxon>
        <taxon>Fusobacteriia</taxon>
        <taxon>Fusobacteriales</taxon>
        <taxon>Fusobacteriaceae</taxon>
        <taxon>Fusobacterium</taxon>
    </lineage>
</organism>
<dbReference type="Proteomes" id="UP000054800">
    <property type="component" value="Unassembled WGS sequence"/>
</dbReference>
<evidence type="ECO:0000313" key="2">
    <source>
        <dbReference type="Proteomes" id="UP000054800"/>
    </source>
</evidence>
<protein>
    <submittedName>
        <fullName evidence="1">Uncharacterized protein</fullName>
    </submittedName>
</protein>
<comment type="caution">
    <text evidence="1">The sequence shown here is derived from an EMBL/GenBank/DDBJ whole genome shotgun (WGS) entry which is preliminary data.</text>
</comment>
<dbReference type="OrthoDB" id="9884630at2"/>
<accession>A0A101K666</accession>
<reference evidence="1 2" key="1">
    <citation type="submission" date="2015-10" db="EMBL/GenBank/DDBJ databases">
        <authorList>
            <person name="Gilbert D.G."/>
        </authorList>
    </citation>
    <scope>NUCLEOTIDE SEQUENCE [LARGE SCALE GENOMIC DNA]</scope>
    <source>
        <strain evidence="1 2">ChDC F311</strain>
    </source>
</reference>
<proteinExistence type="predicted"/>
<name>A0A101K666_FUSNC</name>
<sequence>MEFIERIKAVFFNLFNKERKIFILTPEKYKKLRFDYSEKVLNSKEFKIWKNSEKYELENVFGNYHFIAEIDRNFYVLQNDQYHYLTIKKFDDYKDSLTIKYSNLKEKIDFIKIDFIKQEKSLDSEDKNTLKGYPKKIIFYNKKIGEIGNIQFIKNDDPTNFGIAIFSKAFKVISIEMKDSSNNNISFDSLDDFFKATLPLSAVSSFRNLYREIYKKEN</sequence>